<evidence type="ECO:0000256" key="4">
    <source>
        <dbReference type="ARBA" id="ARBA00023136"/>
    </source>
</evidence>
<sequence length="235" mass="26463">MASRHPLQKLTSPSRGLSLVLHLLGIASFNYNFQFLREWDTPIAKAYGWHFQFLTILGLSASLLAFVAGAVADLTLSRTLFQIKNYIAVLAAPVEVTISILYWGIKFIDPGLLMPTEFYIHIVPDIGFHLAPAVFLTLDLLLFSPPWTIPVYGIMALSTAFTFAYWTWVELCYSHNGWYPYPLFELLSTSQRIAFFTLAAALVTVSSSGLKWLYGRINGDETIQKEAHKPLKKVQ</sequence>
<dbReference type="AlphaFoldDB" id="A0A395RRH4"/>
<dbReference type="PANTHER" id="PTHR10989:SF16">
    <property type="entry name" value="AT02829P-RELATED"/>
    <property type="match status" value="1"/>
</dbReference>
<feature type="transmembrane region" description="Helical" evidence="5">
    <location>
        <begin position="12"/>
        <end position="31"/>
    </location>
</feature>
<accession>A0A395RRH4</accession>
<dbReference type="EMBL" id="PXOG01000291">
    <property type="protein sequence ID" value="RGP62379.1"/>
    <property type="molecule type" value="Genomic_DNA"/>
</dbReference>
<feature type="transmembrane region" description="Helical" evidence="5">
    <location>
        <begin position="51"/>
        <end position="74"/>
    </location>
</feature>
<evidence type="ECO:0000256" key="5">
    <source>
        <dbReference type="SAM" id="Phobius"/>
    </source>
</evidence>
<evidence type="ECO:0000313" key="6">
    <source>
        <dbReference type="EMBL" id="RGP62379.1"/>
    </source>
</evidence>
<dbReference type="STRING" id="694270.A0A395RRH4"/>
<feature type="transmembrane region" description="Helical" evidence="5">
    <location>
        <begin position="149"/>
        <end position="168"/>
    </location>
</feature>
<dbReference type="PANTHER" id="PTHR10989">
    <property type="entry name" value="ANDROGEN-INDUCED PROTEIN 1-RELATED"/>
    <property type="match status" value="1"/>
</dbReference>
<gene>
    <name evidence="6" type="ORF">FLONG3_10239</name>
</gene>
<keyword evidence="3 5" id="KW-1133">Transmembrane helix</keyword>
<name>A0A395RRH4_9HYPO</name>
<dbReference type="InterPro" id="IPR006838">
    <property type="entry name" value="ADTRP_AIG1"/>
</dbReference>
<dbReference type="Pfam" id="PF04750">
    <property type="entry name" value="Far-17a_AIG1"/>
    <property type="match status" value="1"/>
</dbReference>
<feature type="transmembrane region" description="Helical" evidence="5">
    <location>
        <begin position="86"/>
        <end position="106"/>
    </location>
</feature>
<proteinExistence type="predicted"/>
<dbReference type="OrthoDB" id="1898221at2759"/>
<dbReference type="GO" id="GO:0016020">
    <property type="term" value="C:membrane"/>
    <property type="evidence" value="ECO:0007669"/>
    <property type="project" value="InterPro"/>
</dbReference>
<keyword evidence="2 5" id="KW-0812">Transmembrane</keyword>
<evidence type="ECO:0000256" key="1">
    <source>
        <dbReference type="ARBA" id="ARBA00004127"/>
    </source>
</evidence>
<reference evidence="6 7" key="1">
    <citation type="journal article" date="2018" name="PLoS Pathog.">
        <title>Evolution of structural diversity of trichothecenes, a family of toxins produced by plant pathogenic and entomopathogenic fungi.</title>
        <authorList>
            <person name="Proctor R.H."/>
            <person name="McCormick S.P."/>
            <person name="Kim H.S."/>
            <person name="Cardoza R.E."/>
            <person name="Stanley A.M."/>
            <person name="Lindo L."/>
            <person name="Kelly A."/>
            <person name="Brown D.W."/>
            <person name="Lee T."/>
            <person name="Vaughan M.M."/>
            <person name="Alexander N.J."/>
            <person name="Busman M."/>
            <person name="Gutierrez S."/>
        </authorList>
    </citation>
    <scope>NUCLEOTIDE SEQUENCE [LARGE SCALE GENOMIC DNA]</scope>
    <source>
        <strain evidence="6 7">NRRL 20695</strain>
    </source>
</reference>
<keyword evidence="7" id="KW-1185">Reference proteome</keyword>
<evidence type="ECO:0000256" key="3">
    <source>
        <dbReference type="ARBA" id="ARBA00022989"/>
    </source>
</evidence>
<evidence type="ECO:0000256" key="2">
    <source>
        <dbReference type="ARBA" id="ARBA00022692"/>
    </source>
</evidence>
<dbReference type="Proteomes" id="UP000266234">
    <property type="component" value="Unassembled WGS sequence"/>
</dbReference>
<evidence type="ECO:0000313" key="7">
    <source>
        <dbReference type="Proteomes" id="UP000266234"/>
    </source>
</evidence>
<protein>
    <submittedName>
        <fullName evidence="6">Integral membrane</fullName>
    </submittedName>
</protein>
<comment type="subcellular location">
    <subcellularLocation>
        <location evidence="1">Endomembrane system</location>
        <topology evidence="1">Multi-pass membrane protein</topology>
    </subcellularLocation>
</comment>
<keyword evidence="4 5" id="KW-0472">Membrane</keyword>
<feature type="transmembrane region" description="Helical" evidence="5">
    <location>
        <begin position="193"/>
        <end position="214"/>
    </location>
</feature>
<feature type="transmembrane region" description="Helical" evidence="5">
    <location>
        <begin position="118"/>
        <end position="142"/>
    </location>
</feature>
<organism evidence="6 7">
    <name type="scientific">Fusarium longipes</name>
    <dbReference type="NCBI Taxonomy" id="694270"/>
    <lineage>
        <taxon>Eukaryota</taxon>
        <taxon>Fungi</taxon>
        <taxon>Dikarya</taxon>
        <taxon>Ascomycota</taxon>
        <taxon>Pezizomycotina</taxon>
        <taxon>Sordariomycetes</taxon>
        <taxon>Hypocreomycetidae</taxon>
        <taxon>Hypocreales</taxon>
        <taxon>Nectriaceae</taxon>
        <taxon>Fusarium</taxon>
    </lineage>
</organism>
<dbReference type="GO" id="GO:0012505">
    <property type="term" value="C:endomembrane system"/>
    <property type="evidence" value="ECO:0007669"/>
    <property type="project" value="UniProtKB-SubCell"/>
</dbReference>
<comment type="caution">
    <text evidence="6">The sequence shown here is derived from an EMBL/GenBank/DDBJ whole genome shotgun (WGS) entry which is preliminary data.</text>
</comment>